<dbReference type="Proteomes" id="UP000735874">
    <property type="component" value="Unassembled WGS sequence"/>
</dbReference>
<dbReference type="Proteomes" id="UP000251314">
    <property type="component" value="Unassembled WGS sequence"/>
</dbReference>
<evidence type="ECO:0000313" key="2">
    <source>
        <dbReference type="EMBL" id="KAG2953319.1"/>
    </source>
</evidence>
<organism evidence="5 6">
    <name type="scientific">Phytophthora cactorum</name>
    <dbReference type="NCBI Taxonomy" id="29920"/>
    <lineage>
        <taxon>Eukaryota</taxon>
        <taxon>Sar</taxon>
        <taxon>Stramenopiles</taxon>
        <taxon>Oomycota</taxon>
        <taxon>Peronosporomycetes</taxon>
        <taxon>Peronosporales</taxon>
        <taxon>Peronosporaceae</taxon>
        <taxon>Phytophthora</taxon>
    </lineage>
</organism>
<proteinExistence type="predicted"/>
<dbReference type="EMBL" id="MJFZ01000031">
    <property type="protein sequence ID" value="RAW41424.1"/>
    <property type="molecule type" value="Genomic_DNA"/>
</dbReference>
<dbReference type="VEuPathDB" id="FungiDB:PC110_g2414"/>
<protein>
    <submittedName>
        <fullName evidence="5">Uncharacterized protein</fullName>
    </submittedName>
</protein>
<evidence type="ECO:0000313" key="6">
    <source>
        <dbReference type="Proteomes" id="UP000251314"/>
    </source>
</evidence>
<sequence>MEVASAGEPPRLRLVVHSEWRMQNHASPMAASTPGMKDLPSQGAVVDTVAALHDSNASSCKISGYISEKFGHPVTSQVARNFIRKLQG</sequence>
<reference evidence="1" key="2">
    <citation type="submission" date="2018-10" db="EMBL/GenBank/DDBJ databases">
        <title>Effector identification in a new, highly contiguous assembly of the strawberry crown rot pathogen Phytophthora cactorum.</title>
        <authorList>
            <person name="Armitage A.D."/>
            <person name="Nellist C.F."/>
            <person name="Bates H."/>
            <person name="Vickerstaff R.J."/>
            <person name="Harrison R.J."/>
        </authorList>
    </citation>
    <scope>NUCLEOTIDE SEQUENCE</scope>
    <source>
        <strain evidence="1">15-7</strain>
        <strain evidence="2">4040</strain>
        <strain evidence="3">P415</strain>
        <strain evidence="4">P421</strain>
    </source>
</reference>
<dbReference type="EMBL" id="RCMK01000026">
    <property type="protein sequence ID" value="KAG2953319.1"/>
    <property type="molecule type" value="Genomic_DNA"/>
</dbReference>
<evidence type="ECO:0000313" key="3">
    <source>
        <dbReference type="EMBL" id="KAG2998235.1"/>
    </source>
</evidence>
<dbReference type="EMBL" id="RCMG01000023">
    <property type="protein sequence ID" value="KAG2867570.1"/>
    <property type="molecule type" value="Genomic_DNA"/>
</dbReference>
<comment type="caution">
    <text evidence="5">The sequence shown here is derived from an EMBL/GenBank/DDBJ whole genome shotgun (WGS) entry which is preliminary data.</text>
</comment>
<reference evidence="5 6" key="1">
    <citation type="submission" date="2018-01" db="EMBL/GenBank/DDBJ databases">
        <title>Draft genome of the strawberry crown rot pathogen Phytophthora cactorum.</title>
        <authorList>
            <person name="Armitage A.D."/>
            <person name="Lysoe E."/>
            <person name="Nellist C.F."/>
            <person name="Harrison R.J."/>
            <person name="Brurberg M.B."/>
        </authorList>
    </citation>
    <scope>NUCLEOTIDE SEQUENCE [LARGE SCALE GENOMIC DNA]</scope>
    <source>
        <strain evidence="5 6">10300</strain>
    </source>
</reference>
<dbReference type="EMBL" id="RCML01000017">
    <property type="protein sequence ID" value="KAG2998235.1"/>
    <property type="molecule type" value="Genomic_DNA"/>
</dbReference>
<dbReference type="EMBL" id="RCMV01000008">
    <property type="protein sequence ID" value="KAG3228904.1"/>
    <property type="molecule type" value="Genomic_DNA"/>
</dbReference>
<accession>A0A329SXG4</accession>
<dbReference type="AlphaFoldDB" id="A0A329SXG4"/>
<keyword evidence="6" id="KW-1185">Reference proteome</keyword>
<dbReference type="Proteomes" id="UP000736787">
    <property type="component" value="Unassembled WGS sequence"/>
</dbReference>
<dbReference type="Proteomes" id="UP000697107">
    <property type="component" value="Unassembled WGS sequence"/>
</dbReference>
<evidence type="ECO:0000313" key="5">
    <source>
        <dbReference type="EMBL" id="RAW41424.1"/>
    </source>
</evidence>
<dbReference type="OrthoDB" id="129252at2759"/>
<evidence type="ECO:0000313" key="1">
    <source>
        <dbReference type="EMBL" id="KAG2867570.1"/>
    </source>
</evidence>
<evidence type="ECO:0000313" key="4">
    <source>
        <dbReference type="EMBL" id="KAG3228904.1"/>
    </source>
</evidence>
<dbReference type="Proteomes" id="UP000760860">
    <property type="component" value="Unassembled WGS sequence"/>
</dbReference>
<name>A0A329SXG4_9STRA</name>
<gene>
    <name evidence="5" type="ORF">PC110_g2414</name>
    <name evidence="1" type="ORF">PC113_g1866</name>
    <name evidence="2" type="ORF">PC117_g2100</name>
    <name evidence="3" type="ORF">PC118_g1373</name>
    <name evidence="4" type="ORF">PC129_g574</name>
</gene>